<dbReference type="AlphaFoldDB" id="A0A9E7A9C2"/>
<protein>
    <submittedName>
        <fullName evidence="1">Glycosyltransferase</fullName>
        <ecNumber evidence="1">2.4.-.-</ecNumber>
    </submittedName>
</protein>
<proteinExistence type="predicted"/>
<gene>
    <name evidence="1" type="ORF">K9D25_05155</name>
</gene>
<dbReference type="GO" id="GO:0016757">
    <property type="term" value="F:glycosyltransferase activity"/>
    <property type="evidence" value="ECO:0007669"/>
    <property type="project" value="UniProtKB-KW"/>
</dbReference>
<keyword evidence="1" id="KW-0328">Glycosyltransferase</keyword>
<dbReference type="Pfam" id="PF13692">
    <property type="entry name" value="Glyco_trans_1_4"/>
    <property type="match status" value="1"/>
</dbReference>
<keyword evidence="1" id="KW-0808">Transferase</keyword>
<dbReference type="PANTHER" id="PTHR12526">
    <property type="entry name" value="GLYCOSYLTRANSFERASE"/>
    <property type="match status" value="1"/>
</dbReference>
<dbReference type="Proteomes" id="UP000831684">
    <property type="component" value="Chromosome"/>
</dbReference>
<name>A0A9E7A9C2_9HYPH</name>
<sequence length="371" mass="41128">MTTAMTDPHPIKVFVQLSHGQDAAEWERNQRSGALIGINDPSPYGYRRAEREGCEVRFSRAGREGLLGKGLRGALRLALGFDLVHALRNRAEIFRADIVWTHTEAQFLAVAMLLSLARRSSRPKLLGQSVWLMDEWRRLSPLHRPLYRWLLRRVDVLTFHSPENRRRAQAVFGRPDAELVPFGIPNETVLPPLRAPVRPVKVLSVGNDRHRDWATLLAALGSQNDIELTIVSRAIDPRLTRPHANVRVVAPAHNDELLRLYATNALMVVPLKENLHASGITVLQEAALCGLALVATRTGGLDANFDEAEATYVPVGDAAALRTAVRELAADPARRDARAAAAQRRMTSGALGCEAYISRHVALSRRALARR</sequence>
<dbReference type="KEGG" id="apol:K9D25_05155"/>
<evidence type="ECO:0000313" key="1">
    <source>
        <dbReference type="EMBL" id="UOK72108.1"/>
    </source>
</evidence>
<dbReference type="PANTHER" id="PTHR12526:SF590">
    <property type="entry name" value="ALPHA-MALTOSE-1-PHOSPHATE SYNTHASE"/>
    <property type="match status" value="1"/>
</dbReference>
<accession>A0A9E7A9C2</accession>
<dbReference type="RefSeq" id="WP_244379905.1">
    <property type="nucleotide sequence ID" value="NZ_CP083239.1"/>
</dbReference>
<dbReference type="SUPFAM" id="SSF53756">
    <property type="entry name" value="UDP-Glycosyltransferase/glycogen phosphorylase"/>
    <property type="match status" value="1"/>
</dbReference>
<dbReference type="EMBL" id="CP083239">
    <property type="protein sequence ID" value="UOK72108.1"/>
    <property type="molecule type" value="Genomic_DNA"/>
</dbReference>
<reference evidence="1" key="1">
    <citation type="submission" date="2021-09" db="EMBL/GenBank/DDBJ databases">
        <title>Network and meta-omics reveal the key degrader and cooperation patterns in an efficient 1,4-dioxane-degrading microbial community.</title>
        <authorList>
            <person name="Dai C."/>
        </authorList>
    </citation>
    <scope>NUCLEOTIDE SEQUENCE</scope>
    <source>
        <strain evidence="1">ZM13</strain>
    </source>
</reference>
<dbReference type="EC" id="2.4.-.-" evidence="1"/>
<dbReference type="Gene3D" id="3.40.50.2000">
    <property type="entry name" value="Glycogen Phosphorylase B"/>
    <property type="match status" value="2"/>
</dbReference>
<organism evidence="1 2">
    <name type="scientific">Ancylobacter polymorphus</name>
    <dbReference type="NCBI Taxonomy" id="223390"/>
    <lineage>
        <taxon>Bacteria</taxon>
        <taxon>Pseudomonadati</taxon>
        <taxon>Pseudomonadota</taxon>
        <taxon>Alphaproteobacteria</taxon>
        <taxon>Hyphomicrobiales</taxon>
        <taxon>Xanthobacteraceae</taxon>
        <taxon>Ancylobacter</taxon>
    </lineage>
</organism>
<evidence type="ECO:0000313" key="2">
    <source>
        <dbReference type="Proteomes" id="UP000831684"/>
    </source>
</evidence>